<dbReference type="PANTHER" id="PTHR43767">
    <property type="entry name" value="LONG-CHAIN-FATTY-ACID--COA LIGASE"/>
    <property type="match status" value="1"/>
</dbReference>
<evidence type="ECO:0000313" key="4">
    <source>
        <dbReference type="EMBL" id="GFE93337.1"/>
    </source>
</evidence>
<dbReference type="InterPro" id="IPR045851">
    <property type="entry name" value="AMP-bd_C_sf"/>
</dbReference>
<sequence>MGNRNWPDLSLLYAPEREVFVTSAGPVTGHAFLRAAHRLAENLPDQPVVPVCADVFLFSLLFAATLIKGQYVLLSSDRSSLRLDELAQQHNAVCITLDGDPEASQLPAGGKVLQSEVPLSDDPPLSGHRDFNPVIDARRLVAVVFTSGSTGQPVGHEKYWGGLVTRSVTARVLLDPETGPASLVGTVPPYHMYGFETLVLQALNTRVKTIAGADHYPADWVARLEKASAPRILVTTPLQLRGLVKSGLMVPAVRRIVSASAPLPEKLAEEAERFLKTEVTEIYGSTETGSVAIRRTLSGPYWNWYRDIGLQTLADGRVELSAPGALNHVLADFIETGEAGTFKLLGRVTDLLKLGGKRGSLAALNAVLNSLPGVEDGAFLPPDMSGADPQARMQAFVVAPTVAAETLLQALRPLIDPVFLPRRLVAVAALPRNAVGKLTLRALRELAAAQNAEEEIGTFTVPNDHPCLAGHFPGQPVVPGVLLLEAACALLNEPGFDCDMVKFLHPVLPEQPVVFSMRQAGESLRLTGRCLGNVVLRAVLRARPVEG</sequence>
<dbReference type="SUPFAM" id="SSF54637">
    <property type="entry name" value="Thioesterase/thiol ester dehydrase-isomerase"/>
    <property type="match status" value="1"/>
</dbReference>
<feature type="domain" description="AMP-dependent synthetase/ligase" evidence="2">
    <location>
        <begin position="80"/>
        <end position="294"/>
    </location>
</feature>
<evidence type="ECO:0000259" key="3">
    <source>
        <dbReference type="Pfam" id="PF22818"/>
    </source>
</evidence>
<dbReference type="AlphaFoldDB" id="A0A6V8I8F6"/>
<dbReference type="Gene3D" id="3.10.129.10">
    <property type="entry name" value="Hotdog Thioesterase"/>
    <property type="match status" value="1"/>
</dbReference>
<proteinExistence type="predicted"/>
<dbReference type="Pfam" id="PF00501">
    <property type="entry name" value="AMP-binding"/>
    <property type="match status" value="1"/>
</dbReference>
<dbReference type="SUPFAM" id="SSF56801">
    <property type="entry name" value="Acetyl-CoA synthetase-like"/>
    <property type="match status" value="1"/>
</dbReference>
<evidence type="ECO:0000259" key="2">
    <source>
        <dbReference type="Pfam" id="PF00501"/>
    </source>
</evidence>
<dbReference type="PANTHER" id="PTHR43767:SF8">
    <property type="entry name" value="LONG-CHAIN-FATTY-ACID--COA LIGASE"/>
    <property type="match status" value="1"/>
</dbReference>
<dbReference type="InterPro" id="IPR042099">
    <property type="entry name" value="ANL_N_sf"/>
</dbReference>
<dbReference type="InterPro" id="IPR054545">
    <property type="entry name" value="ApeI-like"/>
</dbReference>
<evidence type="ECO:0000256" key="1">
    <source>
        <dbReference type="ARBA" id="ARBA00022598"/>
    </source>
</evidence>
<dbReference type="Pfam" id="PF22818">
    <property type="entry name" value="ApeI-like"/>
    <property type="match status" value="1"/>
</dbReference>
<dbReference type="Proteomes" id="UP000548726">
    <property type="component" value="Unassembled WGS sequence"/>
</dbReference>
<evidence type="ECO:0000313" key="5">
    <source>
        <dbReference type="Proteomes" id="UP000548726"/>
    </source>
</evidence>
<dbReference type="Gene3D" id="3.40.50.12780">
    <property type="entry name" value="N-terminal domain of ligase-like"/>
    <property type="match status" value="1"/>
</dbReference>
<keyword evidence="1" id="KW-0436">Ligase</keyword>
<feature type="domain" description="ApeI dehydratase-like" evidence="3">
    <location>
        <begin position="455"/>
        <end position="520"/>
    </location>
</feature>
<keyword evidence="5" id="KW-1185">Reference proteome</keyword>
<dbReference type="EMBL" id="BLJP01000003">
    <property type="protein sequence ID" value="GFE93337.1"/>
    <property type="molecule type" value="Genomic_DNA"/>
</dbReference>
<name>A0A6V8I8F6_9PROT</name>
<dbReference type="GO" id="GO:0016829">
    <property type="term" value="F:lyase activity"/>
    <property type="evidence" value="ECO:0007669"/>
    <property type="project" value="UniProtKB-KW"/>
</dbReference>
<dbReference type="GO" id="GO:0016874">
    <property type="term" value="F:ligase activity"/>
    <property type="evidence" value="ECO:0007669"/>
    <property type="project" value="UniProtKB-KW"/>
</dbReference>
<dbReference type="InterPro" id="IPR000873">
    <property type="entry name" value="AMP-dep_synth/lig_dom"/>
</dbReference>
<dbReference type="Gene3D" id="3.30.300.30">
    <property type="match status" value="1"/>
</dbReference>
<gene>
    <name evidence="4" type="ORF">DmAi_13960</name>
</gene>
<dbReference type="InterPro" id="IPR029069">
    <property type="entry name" value="HotDog_dom_sf"/>
</dbReference>
<reference evidence="4 5" key="1">
    <citation type="journal article" date="2020" name="Cell Rep.">
        <title>Local necrotic cells trigger systemic immune activation via gut microbiome dysbiosis in Drosophila.</title>
        <authorList>
            <person name="Kosakamoto H."/>
            <person name="Yamauchi T."/>
            <person name="Akuzawa-Tokita Y."/>
            <person name="Nishimura K."/>
            <person name="Soga T."/>
            <person name="Murakami T."/>
            <person name="Mori H."/>
            <person name="Yamamoto K."/>
            <person name="Miyazaki R."/>
            <person name="Koto A."/>
            <person name="Miura M."/>
            <person name="Obata F."/>
        </authorList>
    </citation>
    <scope>NUCLEOTIDE SEQUENCE [LARGE SCALE GENOMIC DNA]</scope>
    <source>
        <strain evidence="4 5">Ai</strain>
    </source>
</reference>
<organism evidence="4 5">
    <name type="scientific">Acetobacter persici</name>
    <dbReference type="NCBI Taxonomy" id="1076596"/>
    <lineage>
        <taxon>Bacteria</taxon>
        <taxon>Pseudomonadati</taxon>
        <taxon>Pseudomonadota</taxon>
        <taxon>Alphaproteobacteria</taxon>
        <taxon>Acetobacterales</taxon>
        <taxon>Acetobacteraceae</taxon>
        <taxon>Acetobacter</taxon>
    </lineage>
</organism>
<dbReference type="InterPro" id="IPR050237">
    <property type="entry name" value="ATP-dep_AMP-bd_enzyme"/>
</dbReference>
<comment type="caution">
    <text evidence="4">The sequence shown here is derived from an EMBL/GenBank/DDBJ whole genome shotgun (WGS) entry which is preliminary data.</text>
</comment>
<accession>A0A6V8I8F6</accession>
<protein>
    <submittedName>
        <fullName evidence="4">Uncharacterized protein</fullName>
    </submittedName>
</protein>